<dbReference type="PANTHER" id="PTHR47650:SF2">
    <property type="entry name" value="ZINC FINGER CCCH DOMAIN-CONTAINING PROTEIN 22"/>
    <property type="match status" value="1"/>
</dbReference>
<keyword evidence="3" id="KW-1185">Reference proteome</keyword>
<evidence type="ECO:0000313" key="3">
    <source>
        <dbReference type="Proteomes" id="UP000250235"/>
    </source>
</evidence>
<gene>
    <name evidence="2" type="ORF">F511_21197</name>
</gene>
<dbReference type="Proteomes" id="UP000250235">
    <property type="component" value="Unassembled WGS sequence"/>
</dbReference>
<evidence type="ECO:0000256" key="1">
    <source>
        <dbReference type="SAM" id="MobiDB-lite"/>
    </source>
</evidence>
<reference evidence="2 3" key="1">
    <citation type="journal article" date="2015" name="Proc. Natl. Acad. Sci. U.S.A.">
        <title>The resurrection genome of Boea hygrometrica: A blueprint for survival of dehydration.</title>
        <authorList>
            <person name="Xiao L."/>
            <person name="Yang G."/>
            <person name="Zhang L."/>
            <person name="Yang X."/>
            <person name="Zhao S."/>
            <person name="Ji Z."/>
            <person name="Zhou Q."/>
            <person name="Hu M."/>
            <person name="Wang Y."/>
            <person name="Chen M."/>
            <person name="Xu Y."/>
            <person name="Jin H."/>
            <person name="Xiao X."/>
            <person name="Hu G."/>
            <person name="Bao F."/>
            <person name="Hu Y."/>
            <person name="Wan P."/>
            <person name="Li L."/>
            <person name="Deng X."/>
            <person name="Kuang T."/>
            <person name="Xiang C."/>
            <person name="Zhu J.K."/>
            <person name="Oliver M.J."/>
            <person name="He Y."/>
        </authorList>
    </citation>
    <scope>NUCLEOTIDE SEQUENCE [LARGE SCALE GENOMIC DNA]</scope>
    <source>
        <strain evidence="3">cv. XS01</strain>
    </source>
</reference>
<organism evidence="2 3">
    <name type="scientific">Dorcoceras hygrometricum</name>
    <dbReference type="NCBI Taxonomy" id="472368"/>
    <lineage>
        <taxon>Eukaryota</taxon>
        <taxon>Viridiplantae</taxon>
        <taxon>Streptophyta</taxon>
        <taxon>Embryophyta</taxon>
        <taxon>Tracheophyta</taxon>
        <taxon>Spermatophyta</taxon>
        <taxon>Magnoliopsida</taxon>
        <taxon>eudicotyledons</taxon>
        <taxon>Gunneridae</taxon>
        <taxon>Pentapetalae</taxon>
        <taxon>asterids</taxon>
        <taxon>lamiids</taxon>
        <taxon>Lamiales</taxon>
        <taxon>Gesneriaceae</taxon>
        <taxon>Didymocarpoideae</taxon>
        <taxon>Trichosporeae</taxon>
        <taxon>Loxocarpinae</taxon>
        <taxon>Dorcoceras</taxon>
    </lineage>
</organism>
<proteinExistence type="predicted"/>
<dbReference type="EMBL" id="KQ995676">
    <property type="protein sequence ID" value="KZV46339.1"/>
    <property type="molecule type" value="Genomic_DNA"/>
</dbReference>
<dbReference type="OrthoDB" id="4822at2759"/>
<name>A0A2Z7CNN8_9LAMI</name>
<protein>
    <submittedName>
        <fullName evidence="2">Zinc finger CCCH domain-containing protein 22</fullName>
    </submittedName>
</protein>
<dbReference type="AlphaFoldDB" id="A0A2Z7CNN8"/>
<feature type="compositionally biased region" description="Basic and acidic residues" evidence="1">
    <location>
        <begin position="101"/>
        <end position="118"/>
    </location>
</feature>
<evidence type="ECO:0000313" key="2">
    <source>
        <dbReference type="EMBL" id="KZV46339.1"/>
    </source>
</evidence>
<dbReference type="PANTHER" id="PTHR47650">
    <property type="entry name" value="ZINC FINGER CCCH DOMAIN-CONTAINING PROTEIN 22"/>
    <property type="match status" value="1"/>
</dbReference>
<sequence>MNMDSKSMLSVSIEEVEDESWFRRKCLDEEETNQISVGQPDVNGQLRSQQFIKGICSIPDLRYKREKSELKEQKSSERTYERFRSEIDQQRVFQLTAQQEQLREEEGNNSEQNKDERISLEQEQLRESFVVYQLREDQLKGGQLRVMKVNLSTTLYSILVAMLATLEKQSQGYDVQITWILESLQNTMTVLDLLAIKKEIGEAEEGAKKKKIAGDMGNQRKPAIKRKAIVVSSELDRTDSDQETLKKTKLLSPLAQLSLSLVQPSSPPLHNSTSIGTSVEILQIASQAAARAEATAEEEMQFEKLELSYLIIFPCKFKLMKVHLELVQAIKDAEEGLFQLKRAKLLREADYALRGSLYDGDVNVEPIPTGVESESSADHSYSIGSKCRFRHTNGRWYDGLVVGLEGPEHAKIAFLTPTSESMLVGLVAILSSQFCPLSFPMA</sequence>
<accession>A0A2Z7CNN8</accession>
<feature type="region of interest" description="Disordered" evidence="1">
    <location>
        <begin position="99"/>
        <end position="118"/>
    </location>
</feature>